<sequence length="61" mass="6896">MVMPVPCPPNERVLPVRLVLSPSTDDFAPANDNCEGKSKILREQILSRCRNGAVPYRWSDR</sequence>
<keyword evidence="2" id="KW-1185">Reference proteome</keyword>
<dbReference type="Proteomes" id="UP000053699">
    <property type="component" value="Unassembled WGS sequence"/>
</dbReference>
<accession>A0A0F4EQY5</accession>
<comment type="caution">
    <text evidence="1">The sequence shown here is derived from an EMBL/GenBank/DDBJ whole genome shotgun (WGS) entry which is preliminary data.</text>
</comment>
<dbReference type="AlphaFoldDB" id="A0A0F4EQY5"/>
<name>A0A0F4EQY5_9MYCO</name>
<organism evidence="1 2">
    <name type="scientific">Mycobacterium lepromatosis</name>
    <dbReference type="NCBI Taxonomy" id="480418"/>
    <lineage>
        <taxon>Bacteria</taxon>
        <taxon>Bacillati</taxon>
        <taxon>Actinomycetota</taxon>
        <taxon>Actinomycetes</taxon>
        <taxon>Mycobacteriales</taxon>
        <taxon>Mycobacteriaceae</taxon>
        <taxon>Mycobacterium</taxon>
    </lineage>
</organism>
<evidence type="ECO:0000313" key="1">
    <source>
        <dbReference type="EMBL" id="KJX75386.1"/>
    </source>
</evidence>
<evidence type="ECO:0000313" key="2">
    <source>
        <dbReference type="Proteomes" id="UP000053699"/>
    </source>
</evidence>
<dbReference type="EMBL" id="JRPY01000041">
    <property type="protein sequence ID" value="KJX75386.1"/>
    <property type="molecule type" value="Genomic_DNA"/>
</dbReference>
<proteinExistence type="predicted"/>
<gene>
    <name evidence="1" type="ORF">MLPM_1001</name>
</gene>
<dbReference type="PATRIC" id="fig|480418.6.peg.1902"/>
<protein>
    <submittedName>
        <fullName evidence="1">Uncharacterized protein</fullName>
    </submittedName>
</protein>
<reference evidence="1 2" key="1">
    <citation type="journal article" date="2015" name="Proc. Natl. Acad. Sci. U.S.A.">
        <title>Insight into the evolution and origin of leprosy bacilli from the genome sequence of Mycobacterium lepromatosis.</title>
        <authorList>
            <person name="Singh P."/>
            <person name="Benjak A."/>
            <person name="Schuenemann V.J."/>
            <person name="Herbig A."/>
            <person name="Avanzi C."/>
            <person name="Busso P."/>
            <person name="Nieselt K."/>
            <person name="Krause J."/>
            <person name="Vera-Cabrera L."/>
            <person name="Cole S.T."/>
        </authorList>
    </citation>
    <scope>NUCLEOTIDE SEQUENCE [LARGE SCALE GENOMIC DNA]</scope>
    <source>
        <strain evidence="1 2">Mx1-22A</strain>
    </source>
</reference>